<evidence type="ECO:0000256" key="2">
    <source>
        <dbReference type="ARBA" id="ARBA00022771"/>
    </source>
</evidence>
<reference evidence="7" key="1">
    <citation type="submission" date="2021-12" db="EMBL/GenBank/DDBJ databases">
        <authorList>
            <person name="King R."/>
        </authorList>
    </citation>
    <scope>NUCLEOTIDE SEQUENCE</scope>
</reference>
<keyword evidence="8" id="KW-1185">Reference proteome</keyword>
<dbReference type="InterPro" id="IPR052224">
    <property type="entry name" value="THAP_domain_protein"/>
</dbReference>
<evidence type="ECO:0000313" key="8">
    <source>
        <dbReference type="Proteomes" id="UP001153714"/>
    </source>
</evidence>
<dbReference type="SMART" id="SM00980">
    <property type="entry name" value="THAP"/>
    <property type="match status" value="1"/>
</dbReference>
<dbReference type="InterPro" id="IPR038441">
    <property type="entry name" value="THAP_Znf_sf"/>
</dbReference>
<organism evidence="7 8">
    <name type="scientific">Diatraea saccharalis</name>
    <name type="common">sugarcane borer</name>
    <dbReference type="NCBI Taxonomy" id="40085"/>
    <lineage>
        <taxon>Eukaryota</taxon>
        <taxon>Metazoa</taxon>
        <taxon>Ecdysozoa</taxon>
        <taxon>Arthropoda</taxon>
        <taxon>Hexapoda</taxon>
        <taxon>Insecta</taxon>
        <taxon>Pterygota</taxon>
        <taxon>Neoptera</taxon>
        <taxon>Endopterygota</taxon>
        <taxon>Lepidoptera</taxon>
        <taxon>Glossata</taxon>
        <taxon>Ditrysia</taxon>
        <taxon>Pyraloidea</taxon>
        <taxon>Crambidae</taxon>
        <taxon>Crambinae</taxon>
        <taxon>Diatraea</taxon>
    </lineage>
</organism>
<dbReference type="GO" id="GO:0008270">
    <property type="term" value="F:zinc ion binding"/>
    <property type="evidence" value="ECO:0007669"/>
    <property type="project" value="UniProtKB-KW"/>
</dbReference>
<dbReference type="Proteomes" id="UP001153714">
    <property type="component" value="Chromosome 23"/>
</dbReference>
<dbReference type="GO" id="GO:0003677">
    <property type="term" value="F:DNA binding"/>
    <property type="evidence" value="ECO:0007669"/>
    <property type="project" value="UniProtKB-UniRule"/>
</dbReference>
<evidence type="ECO:0000259" key="6">
    <source>
        <dbReference type="PROSITE" id="PS50950"/>
    </source>
</evidence>
<gene>
    <name evidence="7" type="ORF">DIATSA_LOCUS8288</name>
</gene>
<dbReference type="EMBL" id="OU893354">
    <property type="protein sequence ID" value="CAG9790623.1"/>
    <property type="molecule type" value="Genomic_DNA"/>
</dbReference>
<dbReference type="Pfam" id="PF05485">
    <property type="entry name" value="THAP"/>
    <property type="match status" value="1"/>
</dbReference>
<evidence type="ECO:0000256" key="1">
    <source>
        <dbReference type="ARBA" id="ARBA00022723"/>
    </source>
</evidence>
<dbReference type="OrthoDB" id="7312725at2759"/>
<keyword evidence="2 5" id="KW-0863">Zinc-finger</keyword>
<accession>A0A9N9R6R4</accession>
<dbReference type="SUPFAM" id="SSF57716">
    <property type="entry name" value="Glucocorticoid receptor-like (DNA-binding domain)"/>
    <property type="match status" value="1"/>
</dbReference>
<dbReference type="PROSITE" id="PS50950">
    <property type="entry name" value="ZF_THAP"/>
    <property type="match status" value="1"/>
</dbReference>
<dbReference type="PANTHER" id="PTHR46927:SF3">
    <property type="entry name" value="THAP-TYPE DOMAIN-CONTAINING PROTEIN"/>
    <property type="match status" value="1"/>
</dbReference>
<dbReference type="PANTHER" id="PTHR46927">
    <property type="entry name" value="AGAP005574-PA"/>
    <property type="match status" value="1"/>
</dbReference>
<sequence length="192" mass="22208">MKCCVLSCKNYSDRRSDAMDGITFHVFPSDDNLKQQWMTKINRRDWTPTKYTKICSCHFNEEDFVMTKKGLRKLKKGTLPSLKLDISVNRRLLEPTIPSLEPTTSDLNEFLILHDTPKKKKLKQEIEQLRWKAKKDGLKIRRLQMKLKRLKKKVPTHSSSIQFICAQVQVSGKVQSSSLFISPHSSAVECSP</sequence>
<dbReference type="AlphaFoldDB" id="A0A9N9R6R4"/>
<evidence type="ECO:0000313" key="7">
    <source>
        <dbReference type="EMBL" id="CAG9790623.1"/>
    </source>
</evidence>
<keyword evidence="1" id="KW-0479">Metal-binding</keyword>
<dbReference type="SMART" id="SM00692">
    <property type="entry name" value="DM3"/>
    <property type="match status" value="1"/>
</dbReference>
<dbReference type="Gene3D" id="6.20.210.20">
    <property type="entry name" value="THAP domain"/>
    <property type="match status" value="1"/>
</dbReference>
<reference evidence="7" key="2">
    <citation type="submission" date="2022-10" db="EMBL/GenBank/DDBJ databases">
        <authorList>
            <consortium name="ENA_rothamsted_submissions"/>
            <consortium name="culmorum"/>
            <person name="King R."/>
        </authorList>
    </citation>
    <scope>NUCLEOTIDE SEQUENCE</scope>
</reference>
<feature type="domain" description="THAP-type" evidence="6">
    <location>
        <begin position="1"/>
        <end position="83"/>
    </location>
</feature>
<proteinExistence type="predicted"/>
<evidence type="ECO:0000256" key="3">
    <source>
        <dbReference type="ARBA" id="ARBA00022833"/>
    </source>
</evidence>
<name>A0A9N9R6R4_9NEOP</name>
<protein>
    <recommendedName>
        <fullName evidence="6">THAP-type domain-containing protein</fullName>
    </recommendedName>
</protein>
<keyword evidence="3" id="KW-0862">Zinc</keyword>
<dbReference type="InterPro" id="IPR006612">
    <property type="entry name" value="THAP_Znf"/>
</dbReference>
<evidence type="ECO:0000256" key="5">
    <source>
        <dbReference type="PROSITE-ProRule" id="PRU00309"/>
    </source>
</evidence>
<keyword evidence="4 5" id="KW-0238">DNA-binding</keyword>
<evidence type="ECO:0000256" key="4">
    <source>
        <dbReference type="ARBA" id="ARBA00023125"/>
    </source>
</evidence>